<reference evidence="2 3" key="1">
    <citation type="submission" date="2013-11" db="EMBL/GenBank/DDBJ databases">
        <title>The Damaraland mole rat (Fukomys damarensis) genome and evolution of African mole rats.</title>
        <authorList>
            <person name="Gladyshev V.N."/>
            <person name="Fang X."/>
        </authorList>
    </citation>
    <scope>NUCLEOTIDE SEQUENCE [LARGE SCALE GENOMIC DNA]</scope>
    <source>
        <tissue evidence="2">Liver</tissue>
    </source>
</reference>
<proteinExistence type="predicted"/>
<dbReference type="Proteomes" id="UP000028990">
    <property type="component" value="Unassembled WGS sequence"/>
</dbReference>
<accession>A0A091E4Z4</accession>
<feature type="region of interest" description="Disordered" evidence="1">
    <location>
        <begin position="108"/>
        <end position="131"/>
    </location>
</feature>
<evidence type="ECO:0000256" key="1">
    <source>
        <dbReference type="SAM" id="MobiDB-lite"/>
    </source>
</evidence>
<gene>
    <name evidence="2" type="ORF">H920_00812</name>
</gene>
<sequence>MMYPLLQTSDYDVQTTERCKSQLQVSLLEIDSGVGRKNVVHIYKEERSQDSGKREAIVPHCDTEIFVAPAESLGAGMLLVIPFQLLKMCRNQALPELHHTVPICSRYPPNTSSNWTTRKHDQNSGVLDAAK</sequence>
<name>A0A091E4Z4_FUKDA</name>
<keyword evidence="3" id="KW-1185">Reference proteome</keyword>
<evidence type="ECO:0000313" key="2">
    <source>
        <dbReference type="EMBL" id="KFO37778.1"/>
    </source>
</evidence>
<evidence type="ECO:0000313" key="3">
    <source>
        <dbReference type="Proteomes" id="UP000028990"/>
    </source>
</evidence>
<protein>
    <submittedName>
        <fullName evidence="2">Uncharacterized protein</fullName>
    </submittedName>
</protein>
<dbReference type="EMBL" id="KN120738">
    <property type="protein sequence ID" value="KFO37778.1"/>
    <property type="molecule type" value="Genomic_DNA"/>
</dbReference>
<organism evidence="2 3">
    <name type="scientific">Fukomys damarensis</name>
    <name type="common">Damaraland mole rat</name>
    <name type="synonym">Cryptomys damarensis</name>
    <dbReference type="NCBI Taxonomy" id="885580"/>
    <lineage>
        <taxon>Eukaryota</taxon>
        <taxon>Metazoa</taxon>
        <taxon>Chordata</taxon>
        <taxon>Craniata</taxon>
        <taxon>Vertebrata</taxon>
        <taxon>Euteleostomi</taxon>
        <taxon>Mammalia</taxon>
        <taxon>Eutheria</taxon>
        <taxon>Euarchontoglires</taxon>
        <taxon>Glires</taxon>
        <taxon>Rodentia</taxon>
        <taxon>Hystricomorpha</taxon>
        <taxon>Bathyergidae</taxon>
        <taxon>Fukomys</taxon>
    </lineage>
</organism>
<dbReference type="AlphaFoldDB" id="A0A091E4Z4"/>